<keyword evidence="2" id="KW-1003">Cell membrane</keyword>
<feature type="transmembrane region" description="Helical" evidence="19">
    <location>
        <begin position="572"/>
        <end position="593"/>
    </location>
</feature>
<keyword evidence="10 19" id="KW-0472">Membrane</keyword>
<dbReference type="PANTHER" id="PTHR10519">
    <property type="entry name" value="GABA-B RECEPTOR"/>
    <property type="match status" value="1"/>
</dbReference>
<dbReference type="PANTHER" id="PTHR10519:SF74">
    <property type="entry name" value="GAMMA-AMINOBUTYRIC ACID TYPE B RECEPTOR SUBUNIT 2"/>
    <property type="match status" value="1"/>
</dbReference>
<evidence type="ECO:0000256" key="15">
    <source>
        <dbReference type="ARBA" id="ARBA00023257"/>
    </source>
</evidence>
<comment type="similarity">
    <text evidence="1">Belongs to the G-protein coupled receptor 3 family. GABA-B receptor subfamily.</text>
</comment>
<evidence type="ECO:0000256" key="17">
    <source>
        <dbReference type="ARBA" id="ARBA00073785"/>
    </source>
</evidence>
<dbReference type="Proteomes" id="UP000009022">
    <property type="component" value="Unassembled WGS sequence"/>
</dbReference>
<dbReference type="OrthoDB" id="2150267at2759"/>
<evidence type="ECO:0000256" key="19">
    <source>
        <dbReference type="SAM" id="Phobius"/>
    </source>
</evidence>
<feature type="transmembrane region" description="Helical" evidence="19">
    <location>
        <begin position="541"/>
        <end position="560"/>
    </location>
</feature>
<keyword evidence="5" id="KW-0732">Signal</keyword>
<feature type="transmembrane region" description="Helical" evidence="19">
    <location>
        <begin position="599"/>
        <end position="621"/>
    </location>
</feature>
<dbReference type="PROSITE" id="PS50259">
    <property type="entry name" value="G_PROTEIN_RECEP_F3_4"/>
    <property type="match status" value="1"/>
</dbReference>
<evidence type="ECO:0000256" key="11">
    <source>
        <dbReference type="ARBA" id="ARBA00023157"/>
    </source>
</evidence>
<dbReference type="OMA" id="DINCTSE"/>
<evidence type="ECO:0000256" key="2">
    <source>
        <dbReference type="ARBA" id="ARBA00022475"/>
    </source>
</evidence>
<evidence type="ECO:0000256" key="3">
    <source>
        <dbReference type="ARBA" id="ARBA00022553"/>
    </source>
</evidence>
<keyword evidence="11" id="KW-1015">Disulfide bond</keyword>
<dbReference type="EMBL" id="DS985249">
    <property type="protein sequence ID" value="EDV22613.1"/>
    <property type="molecule type" value="Genomic_DNA"/>
</dbReference>
<keyword evidence="15" id="KW-0628">Postsynaptic cell membrane</keyword>
<keyword evidence="4 19" id="KW-0812">Transmembrane</keyword>
<evidence type="ECO:0000256" key="4">
    <source>
        <dbReference type="ARBA" id="ARBA00022692"/>
    </source>
</evidence>
<dbReference type="GO" id="GO:0045211">
    <property type="term" value="C:postsynaptic membrane"/>
    <property type="evidence" value="ECO:0007669"/>
    <property type="project" value="UniProtKB-SubCell"/>
</dbReference>
<evidence type="ECO:0000256" key="1">
    <source>
        <dbReference type="ARBA" id="ARBA00008991"/>
    </source>
</evidence>
<dbReference type="KEGG" id="tad:TRIADDRAFT_28937"/>
<feature type="non-terminal residue" evidence="21">
    <location>
        <position position="1"/>
    </location>
</feature>
<accession>B3S4B8</accession>
<dbReference type="CTD" id="6756369"/>
<dbReference type="eggNOG" id="KOG1055">
    <property type="taxonomic scope" value="Eukaryota"/>
</dbReference>
<comment type="subcellular location">
    <subcellularLocation>
        <location evidence="16">Postsynaptic cell membrane</location>
        <topology evidence="16">Multi-pass membrane protein</topology>
    </subcellularLocation>
</comment>
<dbReference type="InterPro" id="IPR001828">
    <property type="entry name" value="ANF_lig-bd_rcpt"/>
</dbReference>
<dbReference type="InterPro" id="IPR028082">
    <property type="entry name" value="Peripla_BP_I"/>
</dbReference>
<keyword evidence="3" id="KW-0597">Phosphoprotein</keyword>
<dbReference type="PRINTS" id="PR01176">
    <property type="entry name" value="GABABRECEPTR"/>
</dbReference>
<sequence>KQFFHMVSSSPTKIAIFGPVLSSVTGTVAAISRYWNLIEISHTATSMQLVDRKIYPYFFRTSISDICYNPARVAFVKRYNWKRVGIIFDITDAFLHAVKDLQKHLQAENIVSVTTEGITDNSDTISGLKNKDVRIIFLFAYPSKALPVLCNAYHQKLFGSHYVWMLPGFYLENWFINDLKKLDINCTSEQIQEVIEGYVAFKNELLPVNNEKPLSGYTINGFIEAYNNFSNGAPLSGSYSYAYDAIWALALGLNRTDEILREKYARNLSSFNYNDNITAHILVDALNNVSFIGLSGRIAFVDGNRVGNVMVMQYQSTDATSSGFYNYFTKTLSVSNEPYSIKWQGNFTPADGENVHNEWQSIPTAIYIVFACLAMAGVLLTTMFMIFNITMQNDRRIKISSPKINIIMLVGAMLCFFSVMFFGLDWKFVGENALPAICTSAAWTLCIGFTLGFGSLFWKTWRVYTIYRNKTKRSIIIKDRNLIVKIFGLAVIDIIILVFWQTIDPLYVQKETAVQNNPTVTTHYIAVVCTSKYLSLWTGIIYGYKFLLMIFGAFLAWETRSVAIKELNDSKLIGLCIYNVFVLCTTGVLLTAVINTDPITSFCLIASFIILCTTLTIVLIFSPKVNLHSNCNNASLI</sequence>
<organism evidence="21 22">
    <name type="scientific">Trichoplax adhaerens</name>
    <name type="common">Trichoplax reptans</name>
    <dbReference type="NCBI Taxonomy" id="10228"/>
    <lineage>
        <taxon>Eukaryota</taxon>
        <taxon>Metazoa</taxon>
        <taxon>Placozoa</taxon>
        <taxon>Uniplacotomia</taxon>
        <taxon>Trichoplacea</taxon>
        <taxon>Trichoplacidae</taxon>
        <taxon>Trichoplax</taxon>
    </lineage>
</organism>
<dbReference type="InterPro" id="IPR017978">
    <property type="entry name" value="GPCR_3_C"/>
</dbReference>
<dbReference type="GO" id="GO:0007214">
    <property type="term" value="P:gamma-aminobutyric acid signaling pathway"/>
    <property type="evidence" value="ECO:0000318"/>
    <property type="project" value="GO_Central"/>
</dbReference>
<dbReference type="FunFam" id="3.40.50.2300:FF:000072">
    <property type="entry name" value="Gamma-aminobutyric acid type B receptor subunit 2"/>
    <property type="match status" value="1"/>
</dbReference>
<dbReference type="STRING" id="10228.B3S4B8"/>
<evidence type="ECO:0000256" key="8">
    <source>
        <dbReference type="ARBA" id="ARBA00023040"/>
    </source>
</evidence>
<evidence type="ECO:0000256" key="6">
    <source>
        <dbReference type="ARBA" id="ARBA00022989"/>
    </source>
</evidence>
<feature type="transmembrane region" description="Helical" evidence="19">
    <location>
        <begin position="406"/>
        <end position="429"/>
    </location>
</feature>
<protein>
    <recommendedName>
        <fullName evidence="17">Gamma-aminobutyric acid type B receptor subunit 2</fullName>
    </recommendedName>
    <alternativeName>
        <fullName evidence="18">G-protein coupled receptor 51</fullName>
    </alternativeName>
</protein>
<keyword evidence="22" id="KW-1185">Reference proteome</keyword>
<keyword evidence="7" id="KW-0770">Synapse</keyword>
<evidence type="ECO:0000313" key="21">
    <source>
        <dbReference type="EMBL" id="EDV22613.1"/>
    </source>
</evidence>
<dbReference type="RefSeq" id="XP_002115157.1">
    <property type="nucleotide sequence ID" value="XM_002115121.1"/>
</dbReference>
<keyword evidence="13" id="KW-0325">Glycoprotein</keyword>
<dbReference type="AlphaFoldDB" id="B3S4B8"/>
<dbReference type="HOGENOM" id="CLU_005240_3_0_1"/>
<keyword evidence="12" id="KW-0675">Receptor</keyword>
<dbReference type="CDD" id="cd15047">
    <property type="entry name" value="7tmC_GABA-B-like"/>
    <property type="match status" value="1"/>
</dbReference>
<feature type="domain" description="G-protein coupled receptors family 3 profile" evidence="20">
    <location>
        <begin position="366"/>
        <end position="625"/>
    </location>
</feature>
<evidence type="ECO:0000313" key="22">
    <source>
        <dbReference type="Proteomes" id="UP000009022"/>
    </source>
</evidence>
<evidence type="ECO:0000256" key="10">
    <source>
        <dbReference type="ARBA" id="ARBA00023136"/>
    </source>
</evidence>
<evidence type="ECO:0000256" key="12">
    <source>
        <dbReference type="ARBA" id="ARBA00023170"/>
    </source>
</evidence>
<evidence type="ECO:0000259" key="20">
    <source>
        <dbReference type="PROSITE" id="PS50259"/>
    </source>
</evidence>
<evidence type="ECO:0000256" key="7">
    <source>
        <dbReference type="ARBA" id="ARBA00023018"/>
    </source>
</evidence>
<evidence type="ECO:0000256" key="18">
    <source>
        <dbReference type="ARBA" id="ARBA00083903"/>
    </source>
</evidence>
<keyword evidence="8" id="KW-0297">G-protein coupled receptor</keyword>
<evidence type="ECO:0000256" key="9">
    <source>
        <dbReference type="ARBA" id="ARBA00023054"/>
    </source>
</evidence>
<dbReference type="InParanoid" id="B3S4B8"/>
<feature type="transmembrane region" description="Helical" evidence="19">
    <location>
        <begin position="482"/>
        <end position="503"/>
    </location>
</feature>
<name>B3S4B8_TRIAD</name>
<dbReference type="PhylomeDB" id="B3S4B8"/>
<dbReference type="CDD" id="cd06366">
    <property type="entry name" value="PBP1_GABAb_receptor"/>
    <property type="match status" value="1"/>
</dbReference>
<keyword evidence="9" id="KW-0175">Coiled coil</keyword>
<proteinExistence type="inferred from homology"/>
<dbReference type="GO" id="GO:0038039">
    <property type="term" value="C:G protein-coupled receptor heterodimeric complex"/>
    <property type="evidence" value="ECO:0000318"/>
    <property type="project" value="GO_Central"/>
</dbReference>
<dbReference type="FunFam" id="3.40.50.2300:FF:000063">
    <property type="entry name" value="Gamma-aminobutyric acid type B receptor subunit"/>
    <property type="match status" value="1"/>
</dbReference>
<dbReference type="GO" id="GO:0004965">
    <property type="term" value="F:G protein-coupled GABA receptor activity"/>
    <property type="evidence" value="ECO:0000318"/>
    <property type="project" value="GO_Central"/>
</dbReference>
<dbReference type="Pfam" id="PF00003">
    <property type="entry name" value="7tm_3"/>
    <property type="match status" value="1"/>
</dbReference>
<dbReference type="Pfam" id="PF01094">
    <property type="entry name" value="ANF_receptor"/>
    <property type="match status" value="1"/>
</dbReference>
<keyword evidence="14" id="KW-0807">Transducer</keyword>
<evidence type="ECO:0000256" key="14">
    <source>
        <dbReference type="ARBA" id="ARBA00023224"/>
    </source>
</evidence>
<dbReference type="PRINTS" id="PR01177">
    <property type="entry name" value="GABAB1RECPTR"/>
</dbReference>
<gene>
    <name evidence="21" type="ORF">TRIADDRAFT_28937</name>
</gene>
<dbReference type="SUPFAM" id="SSF53822">
    <property type="entry name" value="Periplasmic binding protein-like I"/>
    <property type="match status" value="1"/>
</dbReference>
<feature type="transmembrane region" description="Helical" evidence="19">
    <location>
        <begin position="365"/>
        <end position="386"/>
    </location>
</feature>
<evidence type="ECO:0000256" key="16">
    <source>
        <dbReference type="ARBA" id="ARBA00034104"/>
    </source>
</evidence>
<dbReference type="GeneID" id="6756369"/>
<evidence type="ECO:0000256" key="5">
    <source>
        <dbReference type="ARBA" id="ARBA00022729"/>
    </source>
</evidence>
<reference evidence="21 22" key="1">
    <citation type="journal article" date="2008" name="Nature">
        <title>The Trichoplax genome and the nature of placozoans.</title>
        <authorList>
            <person name="Srivastava M."/>
            <person name="Begovic E."/>
            <person name="Chapman J."/>
            <person name="Putnam N.H."/>
            <person name="Hellsten U."/>
            <person name="Kawashima T."/>
            <person name="Kuo A."/>
            <person name="Mitros T."/>
            <person name="Salamov A."/>
            <person name="Carpenter M.L."/>
            <person name="Signorovitch A.Y."/>
            <person name="Moreno M.A."/>
            <person name="Kamm K."/>
            <person name="Grimwood J."/>
            <person name="Schmutz J."/>
            <person name="Shapiro H."/>
            <person name="Grigoriev I.V."/>
            <person name="Buss L.W."/>
            <person name="Schierwater B."/>
            <person name="Dellaporta S.L."/>
            <person name="Rokhsar D.S."/>
        </authorList>
    </citation>
    <scope>NUCLEOTIDE SEQUENCE [LARGE SCALE GENOMIC DNA]</scope>
    <source>
        <strain evidence="21 22">Grell-BS-1999</strain>
    </source>
</reference>
<evidence type="ECO:0000256" key="13">
    <source>
        <dbReference type="ARBA" id="ARBA00023180"/>
    </source>
</evidence>
<feature type="transmembrane region" description="Helical" evidence="19">
    <location>
        <begin position="441"/>
        <end position="461"/>
    </location>
</feature>
<keyword evidence="6 19" id="KW-1133">Transmembrane helix</keyword>
<dbReference type="Gene3D" id="3.40.50.2300">
    <property type="match status" value="2"/>
</dbReference>
<dbReference type="InterPro" id="IPR002455">
    <property type="entry name" value="GPCR3_GABA-B"/>
</dbReference>